<organism evidence="2 3">
    <name type="scientific">Shewanella electrodiphila</name>
    <dbReference type="NCBI Taxonomy" id="934143"/>
    <lineage>
        <taxon>Bacteria</taxon>
        <taxon>Pseudomonadati</taxon>
        <taxon>Pseudomonadota</taxon>
        <taxon>Gammaproteobacteria</taxon>
        <taxon>Alteromonadales</taxon>
        <taxon>Shewanellaceae</taxon>
        <taxon>Shewanella</taxon>
    </lineage>
</organism>
<gene>
    <name evidence="2" type="ORF">L2737_21875</name>
</gene>
<proteinExistence type="predicted"/>
<keyword evidence="1" id="KW-0812">Transmembrane</keyword>
<reference evidence="2 3" key="1">
    <citation type="submission" date="2022-01" db="EMBL/GenBank/DDBJ databases">
        <title>Whole genome-based taxonomy of the Shewanellaceae.</title>
        <authorList>
            <person name="Martin-Rodriguez A.J."/>
        </authorList>
    </citation>
    <scope>NUCLEOTIDE SEQUENCE [LARGE SCALE GENOMIC DNA]</scope>
    <source>
        <strain evidence="2 3">DSM 24955</strain>
    </source>
</reference>
<keyword evidence="3" id="KW-1185">Reference proteome</keyword>
<sequence length="266" mass="29562">MSEIPNLEDLLTAIATLTEHNTELLTQREEQYQAMAARDTATAKLVNELTAQLKDYQERENKIKSALVAGTAKEVRLEVADLLNYYSNRLTQGVGGHVEQANIQLESTIGIAKTQITQLSKLSTEMKGTFDTNFSSLKLFSENFEEQNKSLANDANIVLNSVRTQAKKGAEKYTKELSEEFAKSLSWKAAALIGGICACIFALTLFSVWLIVPSKAEIADRQAEYNRLAAAKVAHNVIKGKDGYYAKVKKQSCFLGSDNEQYCKFR</sequence>
<keyword evidence="1" id="KW-0472">Membrane</keyword>
<feature type="transmembrane region" description="Helical" evidence="1">
    <location>
        <begin position="189"/>
        <end position="212"/>
    </location>
</feature>
<evidence type="ECO:0000313" key="2">
    <source>
        <dbReference type="EMBL" id="MCL1047952.1"/>
    </source>
</evidence>
<keyword evidence="1" id="KW-1133">Transmembrane helix</keyword>
<protein>
    <submittedName>
        <fullName evidence="2">Uncharacterized protein</fullName>
    </submittedName>
</protein>
<evidence type="ECO:0000256" key="1">
    <source>
        <dbReference type="SAM" id="Phobius"/>
    </source>
</evidence>
<dbReference type="EMBL" id="JAKIKU010000025">
    <property type="protein sequence ID" value="MCL1047952.1"/>
    <property type="molecule type" value="Genomic_DNA"/>
</dbReference>
<evidence type="ECO:0000313" key="3">
    <source>
        <dbReference type="Proteomes" id="UP001202134"/>
    </source>
</evidence>
<name>A0ABT0KVV0_9GAMM</name>
<accession>A0ABT0KVV0</accession>
<dbReference type="RefSeq" id="WP_248957092.1">
    <property type="nucleotide sequence ID" value="NZ_JAKIKU010000025.1"/>
</dbReference>
<comment type="caution">
    <text evidence="2">The sequence shown here is derived from an EMBL/GenBank/DDBJ whole genome shotgun (WGS) entry which is preliminary data.</text>
</comment>
<dbReference type="Proteomes" id="UP001202134">
    <property type="component" value="Unassembled WGS sequence"/>
</dbReference>